<protein>
    <submittedName>
        <fullName evidence="1">Uncharacterized protein</fullName>
    </submittedName>
</protein>
<proteinExistence type="predicted"/>
<dbReference type="AlphaFoldDB" id="A0A7W3T3S3"/>
<dbReference type="Proteomes" id="UP000530234">
    <property type="component" value="Unassembled WGS sequence"/>
</dbReference>
<keyword evidence="2" id="KW-1185">Reference proteome</keyword>
<accession>A0A7W3T3S3</accession>
<sequence length="56" mass="6065">MEALEVAGRLRSERVCDRLRRTAAAAAREFGDVPAVARLQERVAVELSGAAIGREN</sequence>
<reference evidence="2" key="1">
    <citation type="submission" date="2019-10" db="EMBL/GenBank/DDBJ databases">
        <title>Streptomyces sp. nov., a novel actinobacterium isolated from alkaline environment.</title>
        <authorList>
            <person name="Golinska P."/>
        </authorList>
    </citation>
    <scope>NUCLEOTIDE SEQUENCE [LARGE SCALE GENOMIC DNA]</scope>
    <source>
        <strain evidence="2">DSM 42108</strain>
    </source>
</reference>
<evidence type="ECO:0000313" key="2">
    <source>
        <dbReference type="Proteomes" id="UP000530234"/>
    </source>
</evidence>
<dbReference type="EMBL" id="VKHS01000272">
    <property type="protein sequence ID" value="MBB0230387.1"/>
    <property type="molecule type" value="Genomic_DNA"/>
</dbReference>
<dbReference type="RefSeq" id="WP_182663786.1">
    <property type="nucleotide sequence ID" value="NZ_VKHS01000272.1"/>
</dbReference>
<comment type="caution">
    <text evidence="1">The sequence shown here is derived from an EMBL/GenBank/DDBJ whole genome shotgun (WGS) entry which is preliminary data.</text>
</comment>
<evidence type="ECO:0000313" key="1">
    <source>
        <dbReference type="EMBL" id="MBB0230387.1"/>
    </source>
</evidence>
<organism evidence="1 2">
    <name type="scientific">Streptomyces calidiresistens</name>
    <dbReference type="NCBI Taxonomy" id="1485586"/>
    <lineage>
        <taxon>Bacteria</taxon>
        <taxon>Bacillati</taxon>
        <taxon>Actinomycetota</taxon>
        <taxon>Actinomycetes</taxon>
        <taxon>Kitasatosporales</taxon>
        <taxon>Streptomycetaceae</taxon>
        <taxon>Streptomyces</taxon>
    </lineage>
</organism>
<name>A0A7W3T3S3_9ACTN</name>
<gene>
    <name evidence="1" type="ORF">FOE67_12905</name>
</gene>